<organism evidence="1 2">
    <name type="scientific">Melghirimyces profundicolus</name>
    <dbReference type="NCBI Taxonomy" id="1242148"/>
    <lineage>
        <taxon>Bacteria</taxon>
        <taxon>Bacillati</taxon>
        <taxon>Bacillota</taxon>
        <taxon>Bacilli</taxon>
        <taxon>Bacillales</taxon>
        <taxon>Thermoactinomycetaceae</taxon>
        <taxon>Melghirimyces</taxon>
    </lineage>
</organism>
<gene>
    <name evidence="1" type="ORF">C8P63_11411</name>
</gene>
<keyword evidence="2" id="KW-1185">Reference proteome</keyword>
<dbReference type="Proteomes" id="UP000244240">
    <property type="component" value="Unassembled WGS sequence"/>
</dbReference>
<protein>
    <submittedName>
        <fullName evidence="1">Uncharacterized protein</fullName>
    </submittedName>
</protein>
<dbReference type="AlphaFoldDB" id="A0A2T6BRZ2"/>
<evidence type="ECO:0000313" key="2">
    <source>
        <dbReference type="Proteomes" id="UP000244240"/>
    </source>
</evidence>
<dbReference type="OrthoDB" id="9970666at2"/>
<name>A0A2T6BRZ2_9BACL</name>
<sequence>MTRATAEENRNRARRNIYAKIRQLARWMEEKPHLPSKYIETEINAVLADVRSMAFFEGQVEAFMKVEKVLEPEKEEKKNDTHL</sequence>
<dbReference type="EMBL" id="QBKR01000014">
    <property type="protein sequence ID" value="PTX58841.1"/>
    <property type="molecule type" value="Genomic_DNA"/>
</dbReference>
<evidence type="ECO:0000313" key="1">
    <source>
        <dbReference type="EMBL" id="PTX58841.1"/>
    </source>
</evidence>
<proteinExistence type="predicted"/>
<accession>A0A2T6BRZ2</accession>
<reference evidence="1 2" key="1">
    <citation type="submission" date="2018-04" db="EMBL/GenBank/DDBJ databases">
        <title>Genomic Encyclopedia of Archaeal and Bacterial Type Strains, Phase II (KMG-II): from individual species to whole genera.</title>
        <authorList>
            <person name="Goeker M."/>
        </authorList>
    </citation>
    <scope>NUCLEOTIDE SEQUENCE [LARGE SCALE GENOMIC DNA]</scope>
    <source>
        <strain evidence="1 2">DSM 45787</strain>
    </source>
</reference>
<dbReference type="RefSeq" id="WP_108023996.1">
    <property type="nucleotide sequence ID" value="NZ_QBKR01000014.1"/>
</dbReference>
<comment type="caution">
    <text evidence="1">The sequence shown here is derived from an EMBL/GenBank/DDBJ whole genome shotgun (WGS) entry which is preliminary data.</text>
</comment>